<sequence>MLVFFRFMDKKTFLITVKKGKELKHLIPNSPFVKIQGANYYTIVLTKYKERVVQAERFLEAEDVWLN</sequence>
<evidence type="ECO:0000313" key="1">
    <source>
        <dbReference type="EMBL" id="RBW70706.1"/>
    </source>
</evidence>
<dbReference type="RefSeq" id="WP_113804700.1">
    <property type="nucleotide sequence ID" value="NZ_QOCW01000003.1"/>
</dbReference>
<gene>
    <name evidence="1" type="ORF">DS031_04265</name>
</gene>
<organism evidence="1 2">
    <name type="scientific">Bacillus taeanensis</name>
    <dbReference type="NCBI Taxonomy" id="273032"/>
    <lineage>
        <taxon>Bacteria</taxon>
        <taxon>Bacillati</taxon>
        <taxon>Bacillota</taxon>
        <taxon>Bacilli</taxon>
        <taxon>Bacillales</taxon>
        <taxon>Bacillaceae</taxon>
        <taxon>Bacillus</taxon>
    </lineage>
</organism>
<name>A0A366XYL7_9BACI</name>
<dbReference type="EMBL" id="QOCW01000003">
    <property type="protein sequence ID" value="RBW70706.1"/>
    <property type="molecule type" value="Genomic_DNA"/>
</dbReference>
<evidence type="ECO:0000313" key="2">
    <source>
        <dbReference type="Proteomes" id="UP000253314"/>
    </source>
</evidence>
<dbReference type="Proteomes" id="UP000253314">
    <property type="component" value="Unassembled WGS sequence"/>
</dbReference>
<comment type="caution">
    <text evidence="1">The sequence shown here is derived from an EMBL/GenBank/DDBJ whole genome shotgun (WGS) entry which is preliminary data.</text>
</comment>
<accession>A0A366XYL7</accession>
<proteinExistence type="predicted"/>
<keyword evidence="2" id="KW-1185">Reference proteome</keyword>
<reference evidence="1 2" key="1">
    <citation type="submission" date="2018-07" db="EMBL/GenBank/DDBJ databases">
        <title>Lottiidibacillus patelloidae gen. nov., sp. nov., isolated from the intestinal tract of a marine limpet and the reclassification of B. taeanensis BH030017T, B. algicola KMM 3737T and B. hwajinpoensis SW-72T as genus Lottiidibacillus.</title>
        <authorList>
            <person name="Liu R."/>
            <person name="Huang Z."/>
        </authorList>
    </citation>
    <scope>NUCLEOTIDE SEQUENCE [LARGE SCALE GENOMIC DNA]</scope>
    <source>
        <strain evidence="1 2">BH030017</strain>
    </source>
</reference>
<protein>
    <submittedName>
        <fullName evidence="1">Uncharacterized protein</fullName>
    </submittedName>
</protein>
<dbReference type="AlphaFoldDB" id="A0A366XYL7"/>